<protein>
    <submittedName>
        <fullName evidence="1">Uncharacterized protein</fullName>
    </submittedName>
</protein>
<evidence type="ECO:0000313" key="1">
    <source>
        <dbReference type="EMBL" id="CEK94063.1"/>
    </source>
</evidence>
<proteinExistence type="predicted"/>
<gene>
    <name evidence="1" type="primary">ORF198747</name>
</gene>
<sequence length="190" mass="21101">LSEIVFALENVLPLHSVLISVTVNVWTKVNVTISQQINVFHGTALEHVQRLQYSPQNVNADAHKVYSTMRLLIHVPKLQLARNVLEEISYAKTIRKPFKTVTDIAYVHVLQGLQAPGVKSKYKLNYVTTASLITGTTMLASMATVTYTSTVSQRVPVATIPDQHNSNHTLWRVDQGHFMSPDQDGGVVIS</sequence>
<accession>A0A0B7BM84</accession>
<name>A0A0B7BM84_9EUPU</name>
<organism evidence="1">
    <name type="scientific">Arion vulgaris</name>
    <dbReference type="NCBI Taxonomy" id="1028688"/>
    <lineage>
        <taxon>Eukaryota</taxon>
        <taxon>Metazoa</taxon>
        <taxon>Spiralia</taxon>
        <taxon>Lophotrochozoa</taxon>
        <taxon>Mollusca</taxon>
        <taxon>Gastropoda</taxon>
        <taxon>Heterobranchia</taxon>
        <taxon>Euthyneura</taxon>
        <taxon>Panpulmonata</taxon>
        <taxon>Eupulmonata</taxon>
        <taxon>Stylommatophora</taxon>
        <taxon>Helicina</taxon>
        <taxon>Arionoidea</taxon>
        <taxon>Arionidae</taxon>
        <taxon>Arion</taxon>
    </lineage>
</organism>
<dbReference type="EMBL" id="HACG01047198">
    <property type="protein sequence ID" value="CEK94063.1"/>
    <property type="molecule type" value="Transcribed_RNA"/>
</dbReference>
<reference evidence="1" key="1">
    <citation type="submission" date="2014-12" db="EMBL/GenBank/DDBJ databases">
        <title>Insight into the proteome of Arion vulgaris.</title>
        <authorList>
            <person name="Aradska J."/>
            <person name="Bulat T."/>
            <person name="Smidak R."/>
            <person name="Sarate P."/>
            <person name="Gangsoo J."/>
            <person name="Sialana F."/>
            <person name="Bilban M."/>
            <person name="Lubec G."/>
        </authorList>
    </citation>
    <scope>NUCLEOTIDE SEQUENCE</scope>
    <source>
        <tissue evidence="1">Skin</tissue>
    </source>
</reference>
<feature type="non-terminal residue" evidence="1">
    <location>
        <position position="1"/>
    </location>
</feature>
<dbReference type="AlphaFoldDB" id="A0A0B7BM84"/>